<keyword evidence="1" id="KW-1133">Transmembrane helix</keyword>
<dbReference type="Proteomes" id="UP000280346">
    <property type="component" value="Unassembled WGS sequence"/>
</dbReference>
<organism evidence="2 3">
    <name type="scientific">Azospirillum doebereinerae</name>
    <dbReference type="NCBI Taxonomy" id="92933"/>
    <lineage>
        <taxon>Bacteria</taxon>
        <taxon>Pseudomonadati</taxon>
        <taxon>Pseudomonadota</taxon>
        <taxon>Alphaproteobacteria</taxon>
        <taxon>Rhodospirillales</taxon>
        <taxon>Azospirillaceae</taxon>
        <taxon>Azospirillum</taxon>
    </lineage>
</organism>
<dbReference type="RefSeq" id="WP_126997367.1">
    <property type="nucleotide sequence ID" value="NZ_JBNPXW010000010.1"/>
</dbReference>
<proteinExistence type="predicted"/>
<evidence type="ECO:0000313" key="2">
    <source>
        <dbReference type="EMBL" id="RUQ72912.1"/>
    </source>
</evidence>
<accession>A0A433JAX3</accession>
<protein>
    <submittedName>
        <fullName evidence="2">Uncharacterized protein</fullName>
    </submittedName>
</protein>
<sequence length="190" mass="21145">MTALFLYGAVLLMVASVIVNRVGQRRMAKARKTLTTEETALRDLDSGIIESARAVNQSRQRTVELDDQIQDMRLAVEHLTEKLDQARAAPMERYFIFDRLDARPGTIWSLDVRRAQDAPNEPRLAAAWPVPRTYLMVASNPREAMDRAAQRFPRNQGFEVGSAASCHLFKSRRDDGEGGAGVFKRGGGAA</sequence>
<reference evidence="2 3" key="1">
    <citation type="submission" date="2018-12" db="EMBL/GenBank/DDBJ databases">
        <authorList>
            <person name="Yang Y."/>
        </authorList>
    </citation>
    <scope>NUCLEOTIDE SEQUENCE [LARGE SCALE GENOMIC DNA]</scope>
    <source>
        <strain evidence="2 3">GSF71</strain>
    </source>
</reference>
<keyword evidence="1" id="KW-0812">Transmembrane</keyword>
<keyword evidence="1" id="KW-0472">Membrane</keyword>
<comment type="caution">
    <text evidence="2">The sequence shown here is derived from an EMBL/GenBank/DDBJ whole genome shotgun (WGS) entry which is preliminary data.</text>
</comment>
<dbReference type="AlphaFoldDB" id="A0A433JAX3"/>
<evidence type="ECO:0000256" key="1">
    <source>
        <dbReference type="SAM" id="Phobius"/>
    </source>
</evidence>
<dbReference type="EMBL" id="RZIJ01000006">
    <property type="protein sequence ID" value="RUQ72912.1"/>
    <property type="molecule type" value="Genomic_DNA"/>
</dbReference>
<keyword evidence="3" id="KW-1185">Reference proteome</keyword>
<dbReference type="OrthoDB" id="7301287at2"/>
<evidence type="ECO:0000313" key="3">
    <source>
        <dbReference type="Proteomes" id="UP000280346"/>
    </source>
</evidence>
<feature type="transmembrane region" description="Helical" evidence="1">
    <location>
        <begin position="6"/>
        <end position="23"/>
    </location>
</feature>
<name>A0A433JAX3_9PROT</name>
<gene>
    <name evidence="2" type="ORF">EJ913_10145</name>
</gene>